<feature type="transmembrane region" description="Helical" evidence="18">
    <location>
        <begin position="44"/>
        <end position="65"/>
    </location>
</feature>
<comment type="catalytic activity">
    <reaction evidence="11">
        <text>1D-myo-inositol 1,2,6-trisphosphate + H2O = 1D-myo-inositol 1,2-bisphosphate + phosphate</text>
        <dbReference type="Rhea" id="RHEA:77131"/>
        <dbReference type="ChEBI" id="CHEBI:15377"/>
        <dbReference type="ChEBI" id="CHEBI:43474"/>
        <dbReference type="ChEBI" id="CHEBI:195537"/>
        <dbReference type="ChEBI" id="CHEBI:195539"/>
    </reaction>
    <physiologicalReaction direction="left-to-right" evidence="11">
        <dbReference type="Rhea" id="RHEA:77132"/>
    </physiologicalReaction>
</comment>
<dbReference type="SUPFAM" id="SSF53254">
    <property type="entry name" value="Phosphoglycerate mutase-like"/>
    <property type="match status" value="1"/>
</dbReference>
<accession>A0A9P7J7P9</accession>
<dbReference type="PIRSF" id="PIRSF000894">
    <property type="entry name" value="Acid_phosphatase"/>
    <property type="match status" value="1"/>
</dbReference>
<dbReference type="InterPro" id="IPR033379">
    <property type="entry name" value="Acid_Pase_AS"/>
</dbReference>
<dbReference type="InterPro" id="IPR016274">
    <property type="entry name" value="Histidine_acid_Pase_euk"/>
</dbReference>
<evidence type="ECO:0000256" key="11">
    <source>
        <dbReference type="ARBA" id="ARBA00043721"/>
    </source>
</evidence>
<evidence type="ECO:0000256" key="10">
    <source>
        <dbReference type="ARBA" id="ARBA00043675"/>
    </source>
</evidence>
<evidence type="ECO:0000256" key="7">
    <source>
        <dbReference type="ARBA" id="ARBA00041857"/>
    </source>
</evidence>
<dbReference type="GO" id="GO:0016158">
    <property type="term" value="F:inositol hexakisphosphate 3-phosphatase activity"/>
    <property type="evidence" value="ECO:0007669"/>
    <property type="project" value="UniProtKB-EC"/>
</dbReference>
<keyword evidence="3" id="KW-0964">Secreted</keyword>
<keyword evidence="4" id="KW-0378">Hydrolase</keyword>
<dbReference type="GO" id="GO:0003993">
    <property type="term" value="F:acid phosphatase activity"/>
    <property type="evidence" value="ECO:0007669"/>
    <property type="project" value="TreeGrafter"/>
</dbReference>
<evidence type="ECO:0000256" key="4">
    <source>
        <dbReference type="ARBA" id="ARBA00022801"/>
    </source>
</evidence>
<keyword evidence="6" id="KW-0325">Glycoprotein</keyword>
<keyword evidence="18" id="KW-0472">Membrane</keyword>
<dbReference type="RefSeq" id="XP_041187959.1">
    <property type="nucleotide sequence ID" value="XM_041336877.1"/>
</dbReference>
<name>A0A9P7J7P9_9AGAM</name>
<evidence type="ECO:0000256" key="3">
    <source>
        <dbReference type="ARBA" id="ARBA00022525"/>
    </source>
</evidence>
<dbReference type="Proteomes" id="UP000807769">
    <property type="component" value="Unassembled WGS sequence"/>
</dbReference>
<dbReference type="Gene3D" id="3.40.50.1240">
    <property type="entry name" value="Phosphoglycerate mutase-like"/>
    <property type="match status" value="1"/>
</dbReference>
<evidence type="ECO:0000256" key="18">
    <source>
        <dbReference type="SAM" id="Phobius"/>
    </source>
</evidence>
<dbReference type="PROSITE" id="PS00778">
    <property type="entry name" value="HIS_ACID_PHOSPHAT_2"/>
    <property type="match status" value="1"/>
</dbReference>
<keyword evidence="18" id="KW-1133">Transmembrane helix</keyword>
<feature type="disulfide bond" evidence="17">
    <location>
        <begin position="244"/>
        <end position="487"/>
    </location>
</feature>
<feature type="active site" description="Proton donor" evidence="16">
    <location>
        <position position="384"/>
    </location>
</feature>
<dbReference type="PROSITE" id="PS00616">
    <property type="entry name" value="HIS_ACID_PHOSPHAT_1"/>
    <property type="match status" value="1"/>
</dbReference>
<evidence type="ECO:0000256" key="6">
    <source>
        <dbReference type="ARBA" id="ARBA00023180"/>
    </source>
</evidence>
<comment type="catalytic activity">
    <reaction evidence="13">
        <text>1D-myo-inositol hexakisphosphate + H2O = 1D-myo-inositol 1,2,4,5,6-pentakisphosphate + phosphate</text>
        <dbReference type="Rhea" id="RHEA:16989"/>
        <dbReference type="ChEBI" id="CHEBI:15377"/>
        <dbReference type="ChEBI" id="CHEBI:43474"/>
        <dbReference type="ChEBI" id="CHEBI:57798"/>
        <dbReference type="ChEBI" id="CHEBI:58130"/>
        <dbReference type="EC" id="3.1.3.8"/>
    </reaction>
    <physiologicalReaction direction="left-to-right" evidence="13">
        <dbReference type="Rhea" id="RHEA:16990"/>
    </physiologicalReaction>
</comment>
<sequence length="492" mass="55009">MVKTAGYPLVLPFSSISGKPGPAAYDDSGLKYYRIPSSSFPIRNVLSILLALLVVLLFGHHFQLFPRLASESNSCTGILSSDSQRFWGPYSPYYSVEEYQPPPNGCSITQVNILQRHGARYPTSGASKEIQASLQKLLNASKYTDMKLEFLRSYQWHLGEADLVPFGATQSFQSGAEIYHRYGHLVDDHMLPFVRASGGNRVVKSAVNWTAGFADASGQLYHPSVSVIIPETETSNNTLEDDMCPNSRASQDEANIWRDMFSASIVHRLNTAAVGAEILSEDIPELMSLCAFETVFEEKESQFCDLFSPKEFQAYEYYQDLLKYYKTGYGNPLGRVQGVGYVNELLARLRGRPVEDRTQTNSTLDSSPITFPLNRTVYADFSHDNQMVAIYGALGLFPQMRPPNPTRADPRWTWVVSRLVPFSGRMITEKVQCFEAGIPGDYIRILINDAIQPLAFCGAGDGLCRLEAFVESQIYARRNGAGDFEKCFQNRL</sequence>
<dbReference type="EMBL" id="JABBWG010000044">
    <property type="protein sequence ID" value="KAG1807290.1"/>
    <property type="molecule type" value="Genomic_DNA"/>
</dbReference>
<organism evidence="19 20">
    <name type="scientific">Suillus subaureus</name>
    <dbReference type="NCBI Taxonomy" id="48587"/>
    <lineage>
        <taxon>Eukaryota</taxon>
        <taxon>Fungi</taxon>
        <taxon>Dikarya</taxon>
        <taxon>Basidiomycota</taxon>
        <taxon>Agaricomycotina</taxon>
        <taxon>Agaricomycetes</taxon>
        <taxon>Agaricomycetidae</taxon>
        <taxon>Boletales</taxon>
        <taxon>Suillineae</taxon>
        <taxon>Suillaceae</taxon>
        <taxon>Suillus</taxon>
    </lineage>
</organism>
<evidence type="ECO:0000256" key="13">
    <source>
        <dbReference type="ARBA" id="ARBA00043788"/>
    </source>
</evidence>
<comment type="subunit">
    <text evidence="2">Monomer.</text>
</comment>
<dbReference type="CDD" id="cd07061">
    <property type="entry name" value="HP_HAP_like"/>
    <property type="match status" value="1"/>
</dbReference>
<evidence type="ECO:0000256" key="9">
    <source>
        <dbReference type="ARBA" id="ARBA00043670"/>
    </source>
</evidence>
<evidence type="ECO:0000256" key="1">
    <source>
        <dbReference type="ARBA" id="ARBA00004613"/>
    </source>
</evidence>
<comment type="catalytic activity">
    <reaction evidence="12">
        <text>1D-myo-inositol 1,2,4,5,6-pentakisphosphate + H2O = 1D-myo-inositol 1,2,5,6-tetrakisphosphate + phosphate</text>
        <dbReference type="Rhea" id="RHEA:77115"/>
        <dbReference type="ChEBI" id="CHEBI:15377"/>
        <dbReference type="ChEBI" id="CHEBI:43474"/>
        <dbReference type="ChEBI" id="CHEBI:57798"/>
        <dbReference type="ChEBI" id="CHEBI:195535"/>
    </reaction>
    <physiologicalReaction direction="left-to-right" evidence="12">
        <dbReference type="Rhea" id="RHEA:77116"/>
    </physiologicalReaction>
</comment>
<dbReference type="InterPro" id="IPR000560">
    <property type="entry name" value="His_Pase_clade-2"/>
</dbReference>
<dbReference type="GeneID" id="64630893"/>
<evidence type="ECO:0000313" key="19">
    <source>
        <dbReference type="EMBL" id="KAG1807290.1"/>
    </source>
</evidence>
<dbReference type="Pfam" id="PF00328">
    <property type="entry name" value="His_Phos_2"/>
    <property type="match status" value="1"/>
</dbReference>
<feature type="disulfide bond" evidence="17">
    <location>
        <begin position="290"/>
        <end position="304"/>
    </location>
</feature>
<evidence type="ECO:0000256" key="15">
    <source>
        <dbReference type="ARBA" id="ARBA00044262"/>
    </source>
</evidence>
<dbReference type="PANTHER" id="PTHR20963:SF24">
    <property type="entry name" value="3-PHYTASE B"/>
    <property type="match status" value="1"/>
</dbReference>
<dbReference type="OrthoDB" id="6509975at2759"/>
<evidence type="ECO:0000313" key="20">
    <source>
        <dbReference type="Proteomes" id="UP000807769"/>
    </source>
</evidence>
<reference evidence="19" key="1">
    <citation type="journal article" date="2020" name="New Phytol.">
        <title>Comparative genomics reveals dynamic genome evolution in host specialist ectomycorrhizal fungi.</title>
        <authorList>
            <person name="Lofgren L.A."/>
            <person name="Nguyen N.H."/>
            <person name="Vilgalys R."/>
            <person name="Ruytinx J."/>
            <person name="Liao H.L."/>
            <person name="Branco S."/>
            <person name="Kuo A."/>
            <person name="LaButti K."/>
            <person name="Lipzen A."/>
            <person name="Andreopoulos W."/>
            <person name="Pangilinan J."/>
            <person name="Riley R."/>
            <person name="Hundley H."/>
            <person name="Na H."/>
            <person name="Barry K."/>
            <person name="Grigoriev I.V."/>
            <person name="Stajich J.E."/>
            <person name="Kennedy P.G."/>
        </authorList>
    </citation>
    <scope>NUCLEOTIDE SEQUENCE</scope>
    <source>
        <strain evidence="19">MN1</strain>
    </source>
</reference>
<evidence type="ECO:0000256" key="5">
    <source>
        <dbReference type="ARBA" id="ARBA00023157"/>
    </source>
</evidence>
<evidence type="ECO:0000256" key="2">
    <source>
        <dbReference type="ARBA" id="ARBA00011245"/>
    </source>
</evidence>
<comment type="catalytic activity">
    <reaction evidence="9">
        <text>1D-myo-inositol 1,2,5,6-tetrakisphosphate + H2O = 1D-myo-inositol 1,2,6-trisphosphate + phosphate</text>
        <dbReference type="Rhea" id="RHEA:77119"/>
        <dbReference type="ChEBI" id="CHEBI:15377"/>
        <dbReference type="ChEBI" id="CHEBI:43474"/>
        <dbReference type="ChEBI" id="CHEBI:195535"/>
        <dbReference type="ChEBI" id="CHEBI:195537"/>
    </reaction>
    <physiologicalReaction direction="left-to-right" evidence="9">
        <dbReference type="Rhea" id="RHEA:77120"/>
    </physiologicalReaction>
</comment>
<keyword evidence="20" id="KW-1185">Reference proteome</keyword>
<dbReference type="InterPro" id="IPR029033">
    <property type="entry name" value="His_PPase_superfam"/>
</dbReference>
<keyword evidence="5 17" id="KW-1015">Disulfide bond</keyword>
<proteinExistence type="predicted"/>
<keyword evidence="18" id="KW-0812">Transmembrane</keyword>
<comment type="catalytic activity">
    <reaction evidence="10">
        <text>1D-myo-inositol 1,2-bisphosphate + H2O = 1D-myo-inositol 2-phosphate + phosphate</text>
        <dbReference type="Rhea" id="RHEA:77135"/>
        <dbReference type="ChEBI" id="CHEBI:15377"/>
        <dbReference type="ChEBI" id="CHEBI:43474"/>
        <dbReference type="ChEBI" id="CHEBI:84142"/>
        <dbReference type="ChEBI" id="CHEBI:195539"/>
    </reaction>
    <physiologicalReaction direction="left-to-right" evidence="10">
        <dbReference type="Rhea" id="RHEA:77136"/>
    </physiologicalReaction>
</comment>
<comment type="subcellular location">
    <subcellularLocation>
        <location evidence="1">Secreted</location>
    </subcellularLocation>
</comment>
<feature type="disulfide bond" evidence="17">
    <location>
        <begin position="106"/>
        <end position="433"/>
    </location>
</feature>
<evidence type="ECO:0000256" key="8">
    <source>
        <dbReference type="ARBA" id="ARBA00042300"/>
    </source>
</evidence>
<gene>
    <name evidence="19" type="ORF">BJ212DRAFT_1387493</name>
</gene>
<dbReference type="PANTHER" id="PTHR20963">
    <property type="entry name" value="MULTIPLE INOSITOL POLYPHOSPHATE PHOSPHATASE-RELATED"/>
    <property type="match status" value="1"/>
</dbReference>
<feature type="disulfide bond" evidence="17">
    <location>
        <begin position="457"/>
        <end position="464"/>
    </location>
</feature>
<comment type="caution">
    <text evidence="19">The sequence shown here is derived from an EMBL/GenBank/DDBJ whole genome shotgun (WGS) entry which is preliminary data.</text>
</comment>
<protein>
    <recommendedName>
        <fullName evidence="14">Phytase A</fullName>
    </recommendedName>
    <alternativeName>
        <fullName evidence="15">Histidine acid phosphatase phyA</fullName>
    </alternativeName>
    <alternativeName>
        <fullName evidence="8">Myo-inositol hexakisphosphate phosphohydrolase A</fullName>
    </alternativeName>
    <alternativeName>
        <fullName evidence="7">Myo-inositol-hexaphosphate 3-phosphohydrolase A</fullName>
    </alternativeName>
</protein>
<dbReference type="GO" id="GO:0005576">
    <property type="term" value="C:extracellular region"/>
    <property type="evidence" value="ECO:0007669"/>
    <property type="project" value="UniProtKB-SubCell"/>
</dbReference>
<evidence type="ECO:0000256" key="16">
    <source>
        <dbReference type="PIRSR" id="PIRSR000894-1"/>
    </source>
</evidence>
<evidence type="ECO:0000256" key="14">
    <source>
        <dbReference type="ARBA" id="ARBA00044106"/>
    </source>
</evidence>
<dbReference type="AlphaFoldDB" id="A0A9P7J7P9"/>
<evidence type="ECO:0000256" key="17">
    <source>
        <dbReference type="PIRSR" id="PIRSR000894-2"/>
    </source>
</evidence>
<evidence type="ECO:0000256" key="12">
    <source>
        <dbReference type="ARBA" id="ARBA00043748"/>
    </source>
</evidence>
<feature type="active site" description="Nucleophile" evidence="16">
    <location>
        <position position="117"/>
    </location>
</feature>